<evidence type="ECO:0008006" key="6">
    <source>
        <dbReference type="Google" id="ProtNLM"/>
    </source>
</evidence>
<protein>
    <recommendedName>
        <fullName evidence="6">Pectinesterase inhibitor domain-containing protein</fullName>
    </recommendedName>
</protein>
<dbReference type="AlphaFoldDB" id="A0AAW0LYR7"/>
<dbReference type="Gene3D" id="1.20.140.40">
    <property type="entry name" value="Invertase/pectin methylesterase inhibitor family protein"/>
    <property type="match status" value="1"/>
</dbReference>
<evidence type="ECO:0000256" key="2">
    <source>
        <dbReference type="ARBA" id="ARBA00023157"/>
    </source>
</evidence>
<keyword evidence="2" id="KW-1015">Disulfide bond</keyword>
<accession>A0AAW0LYR7</accession>
<keyword evidence="5" id="KW-1185">Reference proteome</keyword>
<dbReference type="Proteomes" id="UP000237347">
    <property type="component" value="Unassembled WGS sequence"/>
</dbReference>
<dbReference type="InterPro" id="IPR035513">
    <property type="entry name" value="Invertase/methylesterase_inhib"/>
</dbReference>
<comment type="similarity">
    <text evidence="3">Belongs to the PMEI family.</text>
</comment>
<name>A0AAW0LYR7_QUESU</name>
<gene>
    <name evidence="4" type="ORF">CFP56_022606</name>
</gene>
<dbReference type="EMBL" id="PKMF04000035">
    <property type="protein sequence ID" value="KAK7856555.1"/>
    <property type="molecule type" value="Genomic_DNA"/>
</dbReference>
<sequence length="132" mass="14366">MQQDTDARTYTANPDGLVLISISINTNLVHATLDQIPGILNTLTDPLDKTRLQNCQTDFNEVLVKFNAAYAAASSKSYTEATNLLTEAVLKSVECEQEYSSSSRESPISDTTNKVGKLVFITYVIVGEITSA</sequence>
<keyword evidence="1" id="KW-0732">Signal</keyword>
<organism evidence="4 5">
    <name type="scientific">Quercus suber</name>
    <name type="common">Cork oak</name>
    <dbReference type="NCBI Taxonomy" id="58331"/>
    <lineage>
        <taxon>Eukaryota</taxon>
        <taxon>Viridiplantae</taxon>
        <taxon>Streptophyta</taxon>
        <taxon>Embryophyta</taxon>
        <taxon>Tracheophyta</taxon>
        <taxon>Spermatophyta</taxon>
        <taxon>Magnoliopsida</taxon>
        <taxon>eudicotyledons</taxon>
        <taxon>Gunneridae</taxon>
        <taxon>Pentapetalae</taxon>
        <taxon>rosids</taxon>
        <taxon>fabids</taxon>
        <taxon>Fagales</taxon>
        <taxon>Fagaceae</taxon>
        <taxon>Quercus</taxon>
    </lineage>
</organism>
<evidence type="ECO:0000256" key="3">
    <source>
        <dbReference type="ARBA" id="ARBA00038471"/>
    </source>
</evidence>
<dbReference type="SUPFAM" id="SSF101148">
    <property type="entry name" value="Plant invertase/pectin methylesterase inhibitor"/>
    <property type="match status" value="1"/>
</dbReference>
<evidence type="ECO:0000313" key="4">
    <source>
        <dbReference type="EMBL" id="KAK7856555.1"/>
    </source>
</evidence>
<evidence type="ECO:0000256" key="1">
    <source>
        <dbReference type="ARBA" id="ARBA00022729"/>
    </source>
</evidence>
<dbReference type="InterPro" id="IPR052421">
    <property type="entry name" value="PCW_Enzyme_Inhibitor"/>
</dbReference>
<dbReference type="PANTHER" id="PTHR36710">
    <property type="entry name" value="PECTINESTERASE INHIBITOR-LIKE"/>
    <property type="match status" value="1"/>
</dbReference>
<dbReference type="PANTHER" id="PTHR36710:SF18">
    <property type="entry name" value="PECTINESTERASE INHIBITOR 5-RELATED"/>
    <property type="match status" value="1"/>
</dbReference>
<dbReference type="InterPro" id="IPR006501">
    <property type="entry name" value="Pectinesterase_inhib_dom"/>
</dbReference>
<comment type="caution">
    <text evidence="4">The sequence shown here is derived from an EMBL/GenBank/DDBJ whole genome shotgun (WGS) entry which is preliminary data.</text>
</comment>
<dbReference type="GO" id="GO:0004857">
    <property type="term" value="F:enzyme inhibitor activity"/>
    <property type="evidence" value="ECO:0007669"/>
    <property type="project" value="InterPro"/>
</dbReference>
<reference evidence="4 5" key="1">
    <citation type="journal article" date="2018" name="Sci. Data">
        <title>The draft genome sequence of cork oak.</title>
        <authorList>
            <person name="Ramos A.M."/>
            <person name="Usie A."/>
            <person name="Barbosa P."/>
            <person name="Barros P.M."/>
            <person name="Capote T."/>
            <person name="Chaves I."/>
            <person name="Simoes F."/>
            <person name="Abreu I."/>
            <person name="Carrasquinho I."/>
            <person name="Faro C."/>
            <person name="Guimaraes J.B."/>
            <person name="Mendonca D."/>
            <person name="Nobrega F."/>
            <person name="Rodrigues L."/>
            <person name="Saibo N.J.M."/>
            <person name="Varela M.C."/>
            <person name="Egas C."/>
            <person name="Matos J."/>
            <person name="Miguel C.M."/>
            <person name="Oliveira M.M."/>
            <person name="Ricardo C.P."/>
            <person name="Goncalves S."/>
        </authorList>
    </citation>
    <scope>NUCLEOTIDE SEQUENCE [LARGE SCALE GENOMIC DNA]</scope>
    <source>
        <strain evidence="5">cv. HL8</strain>
    </source>
</reference>
<proteinExistence type="inferred from homology"/>
<evidence type="ECO:0000313" key="5">
    <source>
        <dbReference type="Proteomes" id="UP000237347"/>
    </source>
</evidence>
<dbReference type="NCBIfam" id="TIGR01614">
    <property type="entry name" value="PME_inhib"/>
    <property type="match status" value="1"/>
</dbReference>